<dbReference type="Proteomes" id="UP000887576">
    <property type="component" value="Unplaced"/>
</dbReference>
<dbReference type="WBParaSite" id="JU765_v2.g6228.t1">
    <property type="protein sequence ID" value="JU765_v2.g6228.t1"/>
    <property type="gene ID" value="JU765_v2.g6228"/>
</dbReference>
<organism evidence="1 2">
    <name type="scientific">Panagrolaimus sp. JU765</name>
    <dbReference type="NCBI Taxonomy" id="591449"/>
    <lineage>
        <taxon>Eukaryota</taxon>
        <taxon>Metazoa</taxon>
        <taxon>Ecdysozoa</taxon>
        <taxon>Nematoda</taxon>
        <taxon>Chromadorea</taxon>
        <taxon>Rhabditida</taxon>
        <taxon>Tylenchina</taxon>
        <taxon>Panagrolaimomorpha</taxon>
        <taxon>Panagrolaimoidea</taxon>
        <taxon>Panagrolaimidae</taxon>
        <taxon>Panagrolaimus</taxon>
    </lineage>
</organism>
<reference evidence="2" key="1">
    <citation type="submission" date="2022-11" db="UniProtKB">
        <authorList>
            <consortium name="WormBaseParasite"/>
        </authorList>
    </citation>
    <scope>IDENTIFICATION</scope>
</reference>
<accession>A0AC34REI2</accession>
<sequence length="1211" mass="139844">MDEEDELPRLPNRTFLTKFLFRIFLIAQLLSLLTGSIHAQPVTTNSVSKLGDELSRHFSKLFADATKWNDIIRVYEKVADPEVFNPRKDLQTLTRQIEKYLSDRAKMAWDAKVSLESKDLGNFSSLELNDPQSKYFVRYINAKTGHDGTFLYTDGHFGTTTFVNETRILNLQPNVNFYRIPTSSDASAVHIPTPVYNRNAALLQRIQWSDIDQLYRRNREKIKDLSFQKFCSDAGFMRYFPAAPWIYDNAQTQLDMFDCRNTEWFIDAATMSKNVVIMLDMSGSMLGQRFEIAKQAIEAILETLSDNDFFNIMPFSRTAQMLDNCSEEGLLQATMRNKKLLRAKLSNITSEGKADYERALAEAFTTLLNLPDPVIWRTKEEHAKQLELGNDDQDLKYIILEDHVLVMTNRHDKAIKNGNRQTKTQMGCNDVIMLITDGAPGFFKDIFEVYNPNKRVRFFSFLIGEEAIDFDEVKWMACTNRGYMVHVSSMADVQEKIQHYVKVMSRPISRQSHSIHRENAVWGSVSKERMSNQYVISVGYPVILEEQFMGVSAVSVPMIELMQIVHPSMIGPKSYFYMLDNNGYAMFHPQLRQIDEITKETKPTYNNMDFIHVEVQRPLSELKNLVNINCDKHDKTKMNVLYSVNKMRRVYLQTNSYIAECIEGTHFTVGAAINEGEDVRLKQKGQIDYSRVEQSWFQDNNWRIHPEWRYCLLNDSDTSLSAEAAISTYASQMRASGKLPQLCLPRKILVDRLLLDIQATTSFAALWDQEWQNNKKNGVHLAFFATPSGLIRYFNETLEEAFYDESEQTSGNYTDRSYKHYVLELNRRSVDDEYFKRAVRMKDKIVFDVNFQTNLWQLGDTKTAYGKYENLSMLAVGYKALYHDKALIGVVGMEFLYDKIPEWLKKHGCNPQNDQTRCFLLDEHGYIFYSSQKDISYDSTLKDYEYSEINPRHVRKAVIGKFFGHLNRIAEWTMEMLVKKGFYKQVIFVDNQAMCDSEQPIIAAASTISLPFKHLQKLLWLMIQRIFWIIQQYAFFLIGSFASTKIPSTTAYTTTFKVPTGGRLPCQKESNYYIADTDHSKMVSTSLLEGDSAERPCKQNAAQCAIRVYASWVEKTNLLLIVISQNNESSCYDETNCPLSNPPILPFSFVKTGTIQNPSETNTHPEMVSANADRVCQSPLPTRRKNVLQCFKEEYVQFSIPLLLYSLKAFR</sequence>
<name>A0AC34REI2_9BILA</name>
<evidence type="ECO:0000313" key="2">
    <source>
        <dbReference type="WBParaSite" id="JU765_v2.g6228.t1"/>
    </source>
</evidence>
<evidence type="ECO:0000313" key="1">
    <source>
        <dbReference type="Proteomes" id="UP000887576"/>
    </source>
</evidence>
<proteinExistence type="predicted"/>
<protein>
    <submittedName>
        <fullName evidence="2">VWFA domain-containing protein</fullName>
    </submittedName>
</protein>